<gene>
    <name evidence="10" type="ORF">MKW94_009725</name>
</gene>
<dbReference type="Pfam" id="PF00562">
    <property type="entry name" value="RNA_pol_Rpb2_6"/>
    <property type="match status" value="1"/>
</dbReference>
<keyword evidence="8" id="KW-1133">Transmembrane helix</keyword>
<evidence type="ECO:0000256" key="8">
    <source>
        <dbReference type="SAM" id="Phobius"/>
    </source>
</evidence>
<dbReference type="SUPFAM" id="SSF64484">
    <property type="entry name" value="beta and beta-prime subunits of DNA dependent RNA-polymerase"/>
    <property type="match status" value="1"/>
</dbReference>
<keyword evidence="8" id="KW-0812">Transmembrane</keyword>
<evidence type="ECO:0000256" key="4">
    <source>
        <dbReference type="ARBA" id="ARBA00022679"/>
    </source>
</evidence>
<feature type="non-terminal residue" evidence="10">
    <location>
        <position position="1"/>
    </location>
</feature>
<keyword evidence="11" id="KW-1185">Reference proteome</keyword>
<dbReference type="GO" id="GO:0000428">
    <property type="term" value="C:DNA-directed RNA polymerase complex"/>
    <property type="evidence" value="ECO:0007669"/>
    <property type="project" value="UniProtKB-KW"/>
</dbReference>
<evidence type="ECO:0000256" key="1">
    <source>
        <dbReference type="ARBA" id="ARBA00006835"/>
    </source>
</evidence>
<dbReference type="GO" id="GO:0032549">
    <property type="term" value="F:ribonucleoside binding"/>
    <property type="evidence" value="ECO:0007669"/>
    <property type="project" value="InterPro"/>
</dbReference>
<dbReference type="EC" id="2.7.7.6" evidence="2"/>
<dbReference type="PANTHER" id="PTHR20856">
    <property type="entry name" value="DNA-DIRECTED RNA POLYMERASE I SUBUNIT 2"/>
    <property type="match status" value="1"/>
</dbReference>
<organism evidence="10 11">
    <name type="scientific">Papaver nudicaule</name>
    <name type="common">Iceland poppy</name>
    <dbReference type="NCBI Taxonomy" id="74823"/>
    <lineage>
        <taxon>Eukaryota</taxon>
        <taxon>Viridiplantae</taxon>
        <taxon>Streptophyta</taxon>
        <taxon>Embryophyta</taxon>
        <taxon>Tracheophyta</taxon>
        <taxon>Spermatophyta</taxon>
        <taxon>Magnoliopsida</taxon>
        <taxon>Ranunculales</taxon>
        <taxon>Papaveraceae</taxon>
        <taxon>Papaveroideae</taxon>
        <taxon>Papaver</taxon>
    </lineage>
</organism>
<feature type="domain" description="DNA-directed RNA polymerase subunit 2 hybrid-binding" evidence="9">
    <location>
        <begin position="3"/>
        <end position="84"/>
    </location>
</feature>
<dbReference type="Gene3D" id="2.40.270.10">
    <property type="entry name" value="DNA-directed RNA polymerase, subunit 2, domain 6"/>
    <property type="match status" value="1"/>
</dbReference>
<feature type="transmembrane region" description="Helical" evidence="8">
    <location>
        <begin position="51"/>
        <end position="72"/>
    </location>
</feature>
<comment type="similarity">
    <text evidence="1">Belongs to the RNA polymerase beta chain family.</text>
</comment>
<keyword evidence="3" id="KW-0240">DNA-directed RNA polymerase</keyword>
<feature type="non-terminal residue" evidence="10">
    <location>
        <position position="84"/>
    </location>
</feature>
<keyword evidence="5" id="KW-0548">Nucleotidyltransferase</keyword>
<evidence type="ECO:0000256" key="5">
    <source>
        <dbReference type="ARBA" id="ARBA00022695"/>
    </source>
</evidence>
<dbReference type="InterPro" id="IPR007120">
    <property type="entry name" value="DNA-dir_RNAP_su2_dom"/>
</dbReference>
<dbReference type="Proteomes" id="UP001177140">
    <property type="component" value="Unassembled WGS sequence"/>
</dbReference>
<evidence type="ECO:0000256" key="3">
    <source>
        <dbReference type="ARBA" id="ARBA00022478"/>
    </source>
</evidence>
<keyword evidence="6" id="KW-0804">Transcription</keyword>
<accession>A0AA41V8N3</accession>
<dbReference type="GO" id="GO:0003899">
    <property type="term" value="F:DNA-directed RNA polymerase activity"/>
    <property type="evidence" value="ECO:0007669"/>
    <property type="project" value="UniProtKB-EC"/>
</dbReference>
<dbReference type="GO" id="GO:0006351">
    <property type="term" value="P:DNA-templated transcription"/>
    <property type="evidence" value="ECO:0007669"/>
    <property type="project" value="InterPro"/>
</dbReference>
<evidence type="ECO:0000256" key="6">
    <source>
        <dbReference type="ARBA" id="ARBA00023163"/>
    </source>
</evidence>
<dbReference type="InterPro" id="IPR015712">
    <property type="entry name" value="DNA-dir_RNA_pol_su2"/>
</dbReference>
<keyword evidence="4" id="KW-0808">Transferase</keyword>
<dbReference type="GO" id="GO:0003677">
    <property type="term" value="F:DNA binding"/>
    <property type="evidence" value="ECO:0007669"/>
    <property type="project" value="InterPro"/>
</dbReference>
<name>A0AA41V8N3_PAPNU</name>
<dbReference type="EMBL" id="JAJJMA010151849">
    <property type="protein sequence ID" value="MCL7034956.1"/>
    <property type="molecule type" value="Genomic_DNA"/>
</dbReference>
<sequence length="84" mass="9289">GGSLNGKFVNATPFASSTKEKDGQSEKSSSLIDELGSQLVSKGFQYHGLEVMYSGFLGIEMACEIFIGPVYYQRLRHMVSDKYQ</sequence>
<protein>
    <recommendedName>
        <fullName evidence="2">DNA-directed RNA polymerase</fullName>
        <ecNumber evidence="2">2.7.7.6</ecNumber>
    </recommendedName>
</protein>
<dbReference type="InterPro" id="IPR037033">
    <property type="entry name" value="DNA-dir_RNAP_su2_hyb_sf"/>
</dbReference>
<evidence type="ECO:0000313" key="10">
    <source>
        <dbReference type="EMBL" id="MCL7034956.1"/>
    </source>
</evidence>
<feature type="region of interest" description="Disordered" evidence="7">
    <location>
        <begin position="1"/>
        <end position="30"/>
    </location>
</feature>
<evidence type="ECO:0000259" key="9">
    <source>
        <dbReference type="Pfam" id="PF00562"/>
    </source>
</evidence>
<keyword evidence="8" id="KW-0472">Membrane</keyword>
<proteinExistence type="inferred from homology"/>
<evidence type="ECO:0000313" key="11">
    <source>
        <dbReference type="Proteomes" id="UP001177140"/>
    </source>
</evidence>
<evidence type="ECO:0000256" key="7">
    <source>
        <dbReference type="SAM" id="MobiDB-lite"/>
    </source>
</evidence>
<dbReference type="AlphaFoldDB" id="A0AA41V8N3"/>
<reference evidence="10" key="1">
    <citation type="submission" date="2022-03" db="EMBL/GenBank/DDBJ databases">
        <title>A functionally conserved STORR gene fusion in Papaver species that diverged 16.8 million years ago.</title>
        <authorList>
            <person name="Catania T."/>
        </authorList>
    </citation>
    <scope>NUCLEOTIDE SEQUENCE</scope>
    <source>
        <strain evidence="10">S-191538</strain>
    </source>
</reference>
<evidence type="ECO:0000256" key="2">
    <source>
        <dbReference type="ARBA" id="ARBA00012418"/>
    </source>
</evidence>
<comment type="caution">
    <text evidence="10">The sequence shown here is derived from an EMBL/GenBank/DDBJ whole genome shotgun (WGS) entry which is preliminary data.</text>
</comment>